<reference evidence="4 5" key="2">
    <citation type="submission" date="2025-04" db="UniProtKB">
        <authorList>
            <consortium name="RefSeq"/>
        </authorList>
    </citation>
    <scope>IDENTIFICATION</scope>
    <source>
        <tissue evidence="4 5">Young leaves</tissue>
    </source>
</reference>
<feature type="region of interest" description="Disordered" evidence="1">
    <location>
        <begin position="278"/>
        <end position="329"/>
    </location>
</feature>
<dbReference type="InterPro" id="IPR019136">
    <property type="entry name" value="TF_IIIC_su-5_HTH"/>
</dbReference>
<dbReference type="RefSeq" id="XP_038983732.1">
    <property type="nucleotide sequence ID" value="XM_039127804.1"/>
</dbReference>
<dbReference type="GO" id="GO:0006384">
    <property type="term" value="P:transcription initiation at RNA polymerase III promoter"/>
    <property type="evidence" value="ECO:0007669"/>
    <property type="project" value="InterPro"/>
</dbReference>
<reference evidence="3" key="1">
    <citation type="journal article" date="2019" name="Nat. Commun.">
        <title>Genome-wide association mapping of date palm fruit traits.</title>
        <authorList>
            <person name="Hazzouri K.M."/>
            <person name="Gros-Balthazard M."/>
            <person name="Flowers J.M."/>
            <person name="Copetti D."/>
            <person name="Lemansour A."/>
            <person name="Lebrun M."/>
            <person name="Masmoudi K."/>
            <person name="Ferrand S."/>
            <person name="Dhar M.I."/>
            <person name="Fresquez Z.A."/>
            <person name="Rosas U."/>
            <person name="Zhang J."/>
            <person name="Talag J."/>
            <person name="Lee S."/>
            <person name="Kudrna D."/>
            <person name="Powell R.F."/>
            <person name="Leitch I.J."/>
            <person name="Krueger R.R."/>
            <person name="Wing R.A."/>
            <person name="Amiri K.M.A."/>
            <person name="Purugganan M.D."/>
        </authorList>
    </citation>
    <scope>NUCLEOTIDE SEQUENCE [LARGE SCALE GENOMIC DNA]</scope>
    <source>
        <strain evidence="3">cv. Khalas</strain>
    </source>
</reference>
<dbReference type="InterPro" id="IPR040454">
    <property type="entry name" value="TF_IIIC_Tfc1/Sfc1"/>
</dbReference>
<evidence type="ECO:0000259" key="2">
    <source>
        <dbReference type="Pfam" id="PF09734"/>
    </source>
</evidence>
<feature type="compositionally biased region" description="Acidic residues" evidence="1">
    <location>
        <begin position="386"/>
        <end position="401"/>
    </location>
</feature>
<dbReference type="GO" id="GO:0001002">
    <property type="term" value="F:RNA polymerase III type 1 promoter sequence-specific DNA binding"/>
    <property type="evidence" value="ECO:0007669"/>
    <property type="project" value="TreeGrafter"/>
</dbReference>
<organism evidence="3 4">
    <name type="scientific">Phoenix dactylifera</name>
    <name type="common">Date palm</name>
    <dbReference type="NCBI Taxonomy" id="42345"/>
    <lineage>
        <taxon>Eukaryota</taxon>
        <taxon>Viridiplantae</taxon>
        <taxon>Streptophyta</taxon>
        <taxon>Embryophyta</taxon>
        <taxon>Tracheophyta</taxon>
        <taxon>Spermatophyta</taxon>
        <taxon>Magnoliopsida</taxon>
        <taxon>Liliopsida</taxon>
        <taxon>Arecaceae</taxon>
        <taxon>Coryphoideae</taxon>
        <taxon>Phoeniceae</taxon>
        <taxon>Phoenix</taxon>
    </lineage>
</organism>
<dbReference type="GO" id="GO:0001003">
    <property type="term" value="F:RNA polymerase III type 2 promoter sequence-specific DNA binding"/>
    <property type="evidence" value="ECO:0007669"/>
    <property type="project" value="TreeGrafter"/>
</dbReference>
<feature type="region of interest" description="Disordered" evidence="1">
    <location>
        <begin position="363"/>
        <end position="401"/>
    </location>
</feature>
<evidence type="ECO:0000313" key="3">
    <source>
        <dbReference type="Proteomes" id="UP000228380"/>
    </source>
</evidence>
<dbReference type="PANTHER" id="PTHR13230">
    <property type="entry name" value="GENERAL TRANSCRIPTION FACTOR IIIC, POLYPEPTIDE 5"/>
    <property type="match status" value="1"/>
</dbReference>
<feature type="compositionally biased region" description="Acidic residues" evidence="1">
    <location>
        <begin position="300"/>
        <end position="323"/>
    </location>
</feature>
<keyword evidence="3" id="KW-1185">Reference proteome</keyword>
<sequence>MEQMSWMLMPPLFSLKDRPETIVLNPSVNLFSRNFQRGVVEHCWEMDIEPCLAIAFDIERVPIKINWEDNIPKDTTEWEWQMAVCKLFEERPIWPRWSLHERLLEDGSDVSENQLKRLLFRAGYYFSTGPFGRFWIRKGYDPRKDPESRMYQKVDFRVPSELRDVNTNTKLKHTWKDLCQFQVVPSKNFVFLQFFELIDEFIQHEIRKPPDQKTCTHATGWFSTWKLRTLRLHVRIRFLSLYPNGAADGLLQSARELYERSKKEEVFSRFQKPEKEAQHFNGVPNCSAEAPCTESKEHEQEDQDGPNNCEVEDEEEEEEELDGYEYPPVVREDGYFPLDGNSYNIGEGIPNNYLQELLRGFGKESQSNDTLQGADLSDGEYQIYEQDSDDNDYGDDGDGSI</sequence>
<dbReference type="Pfam" id="PF09734">
    <property type="entry name" value="Tau95"/>
    <property type="match status" value="1"/>
</dbReference>
<protein>
    <submittedName>
        <fullName evidence="4 5">Uncharacterized protein LOC103714079</fullName>
    </submittedName>
</protein>
<proteinExistence type="predicted"/>
<evidence type="ECO:0000256" key="1">
    <source>
        <dbReference type="SAM" id="MobiDB-lite"/>
    </source>
</evidence>
<dbReference type="RefSeq" id="XP_038983733.1">
    <property type="nucleotide sequence ID" value="XM_039127805.1"/>
</dbReference>
<dbReference type="AlphaFoldDB" id="A0A8B9ADA4"/>
<dbReference type="Proteomes" id="UP000228380">
    <property type="component" value="Chromosome 7"/>
</dbReference>
<gene>
    <name evidence="4 5" type="primary">LOC103714079</name>
</gene>
<dbReference type="GO" id="GO:0000127">
    <property type="term" value="C:transcription factor TFIIIC complex"/>
    <property type="evidence" value="ECO:0007669"/>
    <property type="project" value="InterPro"/>
</dbReference>
<dbReference type="OrthoDB" id="5598268at2759"/>
<evidence type="ECO:0000313" key="5">
    <source>
        <dbReference type="RefSeq" id="XP_038983733.1"/>
    </source>
</evidence>
<dbReference type="PANTHER" id="PTHR13230:SF5">
    <property type="entry name" value="GENERAL TRANSCRIPTION FACTOR 3C POLYPEPTIDE 5"/>
    <property type="match status" value="1"/>
</dbReference>
<dbReference type="GeneID" id="103714079"/>
<feature type="domain" description="Transcription factor IIIC subunit 5 HTH" evidence="2">
    <location>
        <begin position="8"/>
        <end position="157"/>
    </location>
</feature>
<name>A0A8B9ADA4_PHODC</name>
<accession>A0A8B9ADA4</accession>
<dbReference type="KEGG" id="pda:103714079"/>
<evidence type="ECO:0000313" key="4">
    <source>
        <dbReference type="RefSeq" id="XP_038983732.1"/>
    </source>
</evidence>